<feature type="signal peptide" evidence="1">
    <location>
        <begin position="1"/>
        <end position="21"/>
    </location>
</feature>
<accession>A0A371PKH4</accession>
<comment type="caution">
    <text evidence="2">The sequence shown here is derived from an EMBL/GenBank/DDBJ whole genome shotgun (WGS) entry which is preliminary data.</text>
</comment>
<feature type="chain" id="PRO_5038666317" evidence="1">
    <location>
        <begin position="22"/>
        <end position="103"/>
    </location>
</feature>
<keyword evidence="1" id="KW-0732">Signal</keyword>
<name>A0A371PKH4_9BACL</name>
<dbReference type="AlphaFoldDB" id="A0A371PKH4"/>
<dbReference type="EMBL" id="QUBQ01000001">
    <property type="protein sequence ID" value="REK76653.1"/>
    <property type="molecule type" value="Genomic_DNA"/>
</dbReference>
<dbReference type="Proteomes" id="UP000261905">
    <property type="component" value="Unassembled WGS sequence"/>
</dbReference>
<dbReference type="InterPro" id="IPR021598">
    <property type="entry name" value="DUF3221"/>
</dbReference>
<evidence type="ECO:0000313" key="2">
    <source>
        <dbReference type="EMBL" id="REK76653.1"/>
    </source>
</evidence>
<keyword evidence="3" id="KW-1185">Reference proteome</keyword>
<reference evidence="2 3" key="1">
    <citation type="submission" date="2018-08" db="EMBL/GenBank/DDBJ databases">
        <title>Paenibacillus sp. M4BSY-1, whole genome shotgun sequence.</title>
        <authorList>
            <person name="Tuo L."/>
        </authorList>
    </citation>
    <scope>NUCLEOTIDE SEQUENCE [LARGE SCALE GENOMIC DNA]</scope>
    <source>
        <strain evidence="2 3">M4BSY-1</strain>
    </source>
</reference>
<evidence type="ECO:0000256" key="1">
    <source>
        <dbReference type="SAM" id="SignalP"/>
    </source>
</evidence>
<dbReference type="Pfam" id="PF11518">
    <property type="entry name" value="DUF3221"/>
    <property type="match status" value="1"/>
</dbReference>
<proteinExistence type="predicted"/>
<dbReference type="OrthoDB" id="2625519at2"/>
<gene>
    <name evidence="2" type="ORF">DX130_06350</name>
</gene>
<protein>
    <submittedName>
        <fullName evidence="2">DUF3221 domain-containing protein</fullName>
    </submittedName>
</protein>
<organism evidence="2 3">
    <name type="scientific">Paenibacillus paeoniae</name>
    <dbReference type="NCBI Taxonomy" id="2292705"/>
    <lineage>
        <taxon>Bacteria</taxon>
        <taxon>Bacillati</taxon>
        <taxon>Bacillota</taxon>
        <taxon>Bacilli</taxon>
        <taxon>Bacillales</taxon>
        <taxon>Paenibacillaceae</taxon>
        <taxon>Paenibacillus</taxon>
    </lineage>
</organism>
<evidence type="ECO:0000313" key="3">
    <source>
        <dbReference type="Proteomes" id="UP000261905"/>
    </source>
</evidence>
<dbReference type="PROSITE" id="PS51257">
    <property type="entry name" value="PROKAR_LIPOPROTEIN"/>
    <property type="match status" value="1"/>
</dbReference>
<dbReference type="RefSeq" id="WP_116043704.1">
    <property type="nucleotide sequence ID" value="NZ_QUBQ01000001.1"/>
</dbReference>
<sequence>MKKMLWFSLFFLFVLTGCALSSPDGEGVVFEVDDKRILILDFSAEPYLGSSWKDIFPDYEGSAIWLNAHSSRYKVGDRVKYWINGGVNDSYPNQGGARKVKKI</sequence>